<accession>A0A8J7W6W8</accession>
<evidence type="ECO:0000256" key="8">
    <source>
        <dbReference type="ARBA" id="ARBA00023274"/>
    </source>
</evidence>
<keyword evidence="14" id="KW-1185">Reference proteome</keyword>
<evidence type="ECO:0000313" key="13">
    <source>
        <dbReference type="EMBL" id="MBR1368648.1"/>
    </source>
</evidence>
<comment type="catalytic activity">
    <reaction evidence="9">
        <text>GTP + H2O = GDP + phosphate + H(+)</text>
        <dbReference type="Rhea" id="RHEA:19669"/>
        <dbReference type="ChEBI" id="CHEBI:15377"/>
        <dbReference type="ChEBI" id="CHEBI:15378"/>
        <dbReference type="ChEBI" id="CHEBI:37565"/>
        <dbReference type="ChEBI" id="CHEBI:43474"/>
        <dbReference type="ChEBI" id="CHEBI:58189"/>
        <dbReference type="EC" id="3.6.5.4"/>
    </reaction>
</comment>
<evidence type="ECO:0000313" key="14">
    <source>
        <dbReference type="Proteomes" id="UP000730161"/>
    </source>
</evidence>
<comment type="function">
    <text evidence="9">Involved in targeting and insertion of nascent membrane proteins into the cytoplasmic membrane. Binds to the hydrophobic signal sequence of the ribosome-nascent chain (RNC) as it emerges from the ribosomes. The SRP-RNC complex is then targeted to the cytoplasmic membrane where it interacts with the SRP receptor FtsY.</text>
</comment>
<keyword evidence="4 9" id="KW-0378">Hydrolase</keyword>
<feature type="domain" description="Signal recognition particle SRP54 helical bundle" evidence="12">
    <location>
        <begin position="1"/>
        <end position="86"/>
    </location>
</feature>
<dbReference type="GO" id="GO:0006614">
    <property type="term" value="P:SRP-dependent cotranslational protein targeting to membrane"/>
    <property type="evidence" value="ECO:0007669"/>
    <property type="project" value="InterPro"/>
</dbReference>
<evidence type="ECO:0000256" key="9">
    <source>
        <dbReference type="HAMAP-Rule" id="MF_00306"/>
    </source>
</evidence>
<keyword evidence="2 9" id="KW-0963">Cytoplasm</keyword>
<dbReference type="SMART" id="SM00963">
    <property type="entry name" value="SRP54_N"/>
    <property type="match status" value="1"/>
</dbReference>
<evidence type="ECO:0000256" key="1">
    <source>
        <dbReference type="ARBA" id="ARBA00005450"/>
    </source>
</evidence>
<dbReference type="SMART" id="SM00382">
    <property type="entry name" value="AAA"/>
    <property type="match status" value="1"/>
</dbReference>
<comment type="caution">
    <text evidence="13">The sequence shown here is derived from an EMBL/GenBank/DDBJ whole genome shotgun (WGS) entry which is preliminary data.</text>
</comment>
<dbReference type="GO" id="GO:0005525">
    <property type="term" value="F:GTP binding"/>
    <property type="evidence" value="ECO:0007669"/>
    <property type="project" value="UniProtKB-UniRule"/>
</dbReference>
<evidence type="ECO:0000256" key="6">
    <source>
        <dbReference type="ARBA" id="ARBA00023134"/>
    </source>
</evidence>
<evidence type="ECO:0000259" key="11">
    <source>
        <dbReference type="SMART" id="SM00962"/>
    </source>
</evidence>
<dbReference type="Gene3D" id="1.10.260.30">
    <property type="entry name" value="Signal recognition particle, SRP54 subunit, M-domain"/>
    <property type="match status" value="1"/>
</dbReference>
<keyword evidence="5 9" id="KW-0694">RNA-binding</keyword>
<sequence>MLDSLSTSLKDAVKKLAGKAVVDRAAVEELIRDLQRALIQSDVNVKLVMQLSQSIKKRALEEELPKGMGVKDHVLRIVYQELVSLMGPETELELKPQKILMAGLQGSGKTTTTGKLCRYLQRKGMKVGAICCDNFRPGAFVQLQTLCKKINVPIYGDPNEKDALTIVRNGLSALRDVEVIIVDTAGRHALEDDLIDEIMQINDAVKPTHRWLVIDAALGQGARDQAKRFHEAIGIDGVIITKMDGTAKGGGALSAVAETGSGIVFIGSGETIDDLERFDPDGFISRLLGMGDLRALVERAEEVIESDDLDVNAMMKGKFTLRDMYKQLEALNKMGPLKQVLSMLPLGNMNLPGEVYDVTSVKMQRYRVMMDSMTDAELDDPSVLGTSRIHRIAYGSGSSVDQVRELIKYYKMMQKALKGFKGGGRFSMNRMMKQFGGDKLG</sequence>
<dbReference type="InterPro" id="IPR036225">
    <property type="entry name" value="SRP/SRP_N"/>
</dbReference>
<dbReference type="SUPFAM" id="SSF52540">
    <property type="entry name" value="P-loop containing nucleoside triphosphate hydrolases"/>
    <property type="match status" value="1"/>
</dbReference>
<comment type="similarity">
    <text evidence="1 9">Belongs to the GTP-binding SRP family. SRP54 subfamily.</text>
</comment>
<reference evidence="13" key="1">
    <citation type="submission" date="2014-12" db="EMBL/GenBank/DDBJ databases">
        <authorList>
            <person name="Huang H.-H."/>
            <person name="Chen S.-C."/>
            <person name="Lai M.-C."/>
        </authorList>
    </citation>
    <scope>NUCLEOTIDE SEQUENCE</scope>
    <source>
        <strain evidence="13">K1F9705b</strain>
    </source>
</reference>
<organism evidence="13 14">
    <name type="scientific">Methanocalculus chunghsingensis</name>
    <dbReference type="NCBI Taxonomy" id="156457"/>
    <lineage>
        <taxon>Archaea</taxon>
        <taxon>Methanobacteriati</taxon>
        <taxon>Methanobacteriota</taxon>
        <taxon>Stenosarchaea group</taxon>
        <taxon>Methanomicrobia</taxon>
        <taxon>Methanomicrobiales</taxon>
        <taxon>Methanocalculaceae</taxon>
        <taxon>Methanocalculus</taxon>
    </lineage>
</organism>
<comment type="domain">
    <text evidence="9">Composed of three domains: the N-terminal N domain, which is responsible for interactions with the ribosome, the central G domain, which binds GTP, and the C-terminal M domain, which binds the RNA and the signal sequence of the RNC.</text>
</comment>
<dbReference type="GO" id="GO:0008312">
    <property type="term" value="F:7S RNA binding"/>
    <property type="evidence" value="ECO:0007669"/>
    <property type="project" value="UniProtKB-UniRule"/>
</dbReference>
<dbReference type="EC" id="3.6.5.4" evidence="9"/>
<dbReference type="PANTHER" id="PTHR11564:SF5">
    <property type="entry name" value="SIGNAL RECOGNITION PARTICLE SUBUNIT SRP54"/>
    <property type="match status" value="1"/>
</dbReference>
<dbReference type="InterPro" id="IPR027417">
    <property type="entry name" value="P-loop_NTPase"/>
</dbReference>
<dbReference type="InterPro" id="IPR042101">
    <property type="entry name" value="SRP54_N_sf"/>
</dbReference>
<feature type="binding site" evidence="9">
    <location>
        <begin position="183"/>
        <end position="187"/>
    </location>
    <ligand>
        <name>GTP</name>
        <dbReference type="ChEBI" id="CHEBI:37565"/>
    </ligand>
</feature>
<keyword evidence="7 9" id="KW-0733">Signal recognition particle</keyword>
<dbReference type="Pfam" id="PF00448">
    <property type="entry name" value="SRP54"/>
    <property type="match status" value="1"/>
</dbReference>
<dbReference type="RefSeq" id="WP_211530276.1">
    <property type="nucleotide sequence ID" value="NZ_JWHL01000003.1"/>
</dbReference>
<evidence type="ECO:0000256" key="5">
    <source>
        <dbReference type="ARBA" id="ARBA00022884"/>
    </source>
</evidence>
<dbReference type="Gene3D" id="3.40.50.300">
    <property type="entry name" value="P-loop containing nucleotide triphosphate hydrolases"/>
    <property type="match status" value="1"/>
</dbReference>
<protein>
    <recommendedName>
        <fullName evidence="9">Signal recognition particle 54 kDa protein</fullName>
        <shortName evidence="9">SRP54</shortName>
        <ecNumber evidence="9">3.6.5.4</ecNumber>
    </recommendedName>
</protein>
<name>A0A8J7W6W8_9EURY</name>
<dbReference type="InterPro" id="IPR036891">
    <property type="entry name" value="Signal_recog_part_SRP54_M_sf"/>
</dbReference>
<gene>
    <name evidence="9" type="primary">srp54</name>
    <name evidence="13" type="ORF">RJ53_03650</name>
</gene>
<dbReference type="InterPro" id="IPR003593">
    <property type="entry name" value="AAA+_ATPase"/>
</dbReference>
<dbReference type="HAMAP" id="MF_00306">
    <property type="entry name" value="SRP54"/>
    <property type="match status" value="1"/>
</dbReference>
<feature type="domain" description="SRP54-type proteins GTP-binding" evidence="11">
    <location>
        <begin position="96"/>
        <end position="289"/>
    </location>
</feature>
<dbReference type="InterPro" id="IPR013822">
    <property type="entry name" value="Signal_recog_particl_SRP54_hlx"/>
</dbReference>
<evidence type="ECO:0000256" key="2">
    <source>
        <dbReference type="ARBA" id="ARBA00022490"/>
    </source>
</evidence>
<dbReference type="Proteomes" id="UP000730161">
    <property type="component" value="Unassembled WGS sequence"/>
</dbReference>
<comment type="subunit">
    <text evidence="9">Part of the signal recognition particle protein translocation system, which is composed of SRP and FtsY. Archaeal SRP consists of a 7S RNA molecule of 300 nucleotides and two protein subunits: SRP54 and SRP19.</text>
</comment>
<feature type="domain" description="AAA+ ATPase" evidence="10">
    <location>
        <begin position="95"/>
        <end position="294"/>
    </location>
</feature>
<dbReference type="InterPro" id="IPR000897">
    <property type="entry name" value="SRP54_GTPase_dom"/>
</dbReference>
<dbReference type="SUPFAM" id="SSF47446">
    <property type="entry name" value="Signal peptide-binding domain"/>
    <property type="match status" value="1"/>
</dbReference>
<keyword evidence="8 9" id="KW-0687">Ribonucleoprotein</keyword>
<dbReference type="SUPFAM" id="SSF47364">
    <property type="entry name" value="Domain of the SRP/SRP receptor G-proteins"/>
    <property type="match status" value="1"/>
</dbReference>
<dbReference type="GO" id="GO:0003924">
    <property type="term" value="F:GTPase activity"/>
    <property type="evidence" value="ECO:0007669"/>
    <property type="project" value="UniProtKB-UniRule"/>
</dbReference>
<comment type="subcellular location">
    <subcellularLocation>
        <location evidence="9">Cytoplasm</location>
    </subcellularLocation>
    <text evidence="9">The SRP-RNC complex is targeted to the cytoplasmic membrane.</text>
</comment>
<dbReference type="GO" id="GO:0048500">
    <property type="term" value="C:signal recognition particle"/>
    <property type="evidence" value="ECO:0007669"/>
    <property type="project" value="UniProtKB-UniRule"/>
</dbReference>
<dbReference type="AlphaFoldDB" id="A0A8J7W6W8"/>
<dbReference type="CDD" id="cd17875">
    <property type="entry name" value="SRP54_G"/>
    <property type="match status" value="1"/>
</dbReference>
<proteinExistence type="inferred from homology"/>
<feature type="binding site" evidence="9">
    <location>
        <begin position="241"/>
        <end position="244"/>
    </location>
    <ligand>
        <name>GTP</name>
        <dbReference type="ChEBI" id="CHEBI:37565"/>
    </ligand>
</feature>
<dbReference type="SMART" id="SM00962">
    <property type="entry name" value="SRP54"/>
    <property type="match status" value="1"/>
</dbReference>
<dbReference type="Gene3D" id="1.20.120.140">
    <property type="entry name" value="Signal recognition particle SRP54, nucleotide-binding domain"/>
    <property type="match status" value="1"/>
</dbReference>
<evidence type="ECO:0000256" key="7">
    <source>
        <dbReference type="ARBA" id="ARBA00023135"/>
    </source>
</evidence>
<dbReference type="InterPro" id="IPR022941">
    <property type="entry name" value="SRP54"/>
</dbReference>
<feature type="binding site" evidence="9">
    <location>
        <begin position="103"/>
        <end position="110"/>
    </location>
    <ligand>
        <name>GTP</name>
        <dbReference type="ChEBI" id="CHEBI:37565"/>
    </ligand>
</feature>
<evidence type="ECO:0000259" key="10">
    <source>
        <dbReference type="SMART" id="SM00382"/>
    </source>
</evidence>
<dbReference type="Pfam" id="PF02978">
    <property type="entry name" value="SRP_SPB"/>
    <property type="match status" value="1"/>
</dbReference>
<evidence type="ECO:0000256" key="4">
    <source>
        <dbReference type="ARBA" id="ARBA00022801"/>
    </source>
</evidence>
<dbReference type="PANTHER" id="PTHR11564">
    <property type="entry name" value="SIGNAL RECOGNITION PARTICLE 54K PROTEIN SRP54"/>
    <property type="match status" value="1"/>
</dbReference>
<keyword evidence="3 9" id="KW-0547">Nucleotide-binding</keyword>
<keyword evidence="6 9" id="KW-0342">GTP-binding</keyword>
<dbReference type="EMBL" id="JWHL01000003">
    <property type="protein sequence ID" value="MBR1368648.1"/>
    <property type="molecule type" value="Genomic_DNA"/>
</dbReference>
<evidence type="ECO:0000259" key="12">
    <source>
        <dbReference type="SMART" id="SM00963"/>
    </source>
</evidence>
<dbReference type="Pfam" id="PF02881">
    <property type="entry name" value="SRP54_N"/>
    <property type="match status" value="1"/>
</dbReference>
<dbReference type="OrthoDB" id="52849at2157"/>
<evidence type="ECO:0000256" key="3">
    <source>
        <dbReference type="ARBA" id="ARBA00022741"/>
    </source>
</evidence>
<dbReference type="InterPro" id="IPR004125">
    <property type="entry name" value="Signal_recog_particle_SRP54_M"/>
</dbReference>